<accession>A0AAV1FML9</accession>
<dbReference type="AlphaFoldDB" id="A0AAV1FML9"/>
<organism evidence="1 2">
    <name type="scientific">Xyrichtys novacula</name>
    <name type="common">Pearly razorfish</name>
    <name type="synonym">Hemipteronotus novacula</name>
    <dbReference type="NCBI Taxonomy" id="13765"/>
    <lineage>
        <taxon>Eukaryota</taxon>
        <taxon>Metazoa</taxon>
        <taxon>Chordata</taxon>
        <taxon>Craniata</taxon>
        <taxon>Vertebrata</taxon>
        <taxon>Euteleostomi</taxon>
        <taxon>Actinopterygii</taxon>
        <taxon>Neopterygii</taxon>
        <taxon>Teleostei</taxon>
        <taxon>Neoteleostei</taxon>
        <taxon>Acanthomorphata</taxon>
        <taxon>Eupercaria</taxon>
        <taxon>Labriformes</taxon>
        <taxon>Labridae</taxon>
        <taxon>Xyrichtys</taxon>
    </lineage>
</organism>
<reference evidence="1" key="1">
    <citation type="submission" date="2023-08" db="EMBL/GenBank/DDBJ databases">
        <authorList>
            <person name="Alioto T."/>
            <person name="Alioto T."/>
            <person name="Gomez Garrido J."/>
        </authorList>
    </citation>
    <scope>NUCLEOTIDE SEQUENCE</scope>
</reference>
<gene>
    <name evidence="1" type="ORF">XNOV1_A024893</name>
</gene>
<sequence>MAAHDVILMTVSYDIYRTSPQGLIISGVLGIGECPVDAPSSDHRQHASKGFLTYSRFL</sequence>
<keyword evidence="2" id="KW-1185">Reference proteome</keyword>
<evidence type="ECO:0000313" key="2">
    <source>
        <dbReference type="Proteomes" id="UP001178508"/>
    </source>
</evidence>
<name>A0AAV1FML9_XYRNO</name>
<evidence type="ECO:0000313" key="1">
    <source>
        <dbReference type="EMBL" id="CAJ1061869.1"/>
    </source>
</evidence>
<dbReference type="EMBL" id="OY660871">
    <property type="protein sequence ID" value="CAJ1061869.1"/>
    <property type="molecule type" value="Genomic_DNA"/>
</dbReference>
<proteinExistence type="predicted"/>
<dbReference type="Proteomes" id="UP001178508">
    <property type="component" value="Chromosome 8"/>
</dbReference>
<protein>
    <submittedName>
        <fullName evidence="1">Uncharacterized protein</fullName>
    </submittedName>
</protein>